<dbReference type="EMBL" id="JASBRG010000007">
    <property type="protein sequence ID" value="MDI3321194.1"/>
    <property type="molecule type" value="Genomic_DNA"/>
</dbReference>
<name>A0ABT6RH56_9BACT</name>
<dbReference type="RefSeq" id="WP_282335304.1">
    <property type="nucleotide sequence ID" value="NZ_JASBRG010000007.1"/>
</dbReference>
<proteinExistence type="predicted"/>
<feature type="domain" description="DUF4440" evidence="2">
    <location>
        <begin position="34"/>
        <end position="137"/>
    </location>
</feature>
<feature type="signal peptide" evidence="1">
    <location>
        <begin position="1"/>
        <end position="20"/>
    </location>
</feature>
<feature type="chain" id="PRO_5045644000" evidence="1">
    <location>
        <begin position="21"/>
        <end position="157"/>
    </location>
</feature>
<keyword evidence="1" id="KW-0732">Signal</keyword>
<accession>A0ABT6RH56</accession>
<keyword evidence="4" id="KW-1185">Reference proteome</keyword>
<reference evidence="3 4" key="1">
    <citation type="submission" date="2023-05" db="EMBL/GenBank/DDBJ databases">
        <title>Genome sequence of Pinibacter sp. MAH-24.</title>
        <authorList>
            <person name="Huq M.A."/>
        </authorList>
    </citation>
    <scope>NUCLEOTIDE SEQUENCE [LARGE SCALE GENOMIC DNA]</scope>
    <source>
        <strain evidence="3 4">MAH-24</strain>
    </source>
</reference>
<dbReference type="InterPro" id="IPR032710">
    <property type="entry name" value="NTF2-like_dom_sf"/>
</dbReference>
<dbReference type="Proteomes" id="UP001226434">
    <property type="component" value="Unassembled WGS sequence"/>
</dbReference>
<gene>
    <name evidence="3" type="ORF">QJ048_15475</name>
</gene>
<evidence type="ECO:0000259" key="2">
    <source>
        <dbReference type="Pfam" id="PF14534"/>
    </source>
</evidence>
<comment type="caution">
    <text evidence="3">The sequence shown here is derived from an EMBL/GenBank/DDBJ whole genome shotgun (WGS) entry which is preliminary data.</text>
</comment>
<evidence type="ECO:0000256" key="1">
    <source>
        <dbReference type="SAM" id="SignalP"/>
    </source>
</evidence>
<sequence length="157" mass="17777">MKQCKLLFIAALVLSSFSLAAQHSTDATKIKEVEAAESRMFKNMNFTHYKEYYKTDVADDFFTINADGVTADKAQSFADTARMKMVELGNLKLVDKKIRVYDNVGITNGRGQVYVDNMLVVEFLYTAVFVKRNGKWMYTSWQGTMSKDSPKIGAPQQ</sequence>
<evidence type="ECO:0000313" key="4">
    <source>
        <dbReference type="Proteomes" id="UP001226434"/>
    </source>
</evidence>
<dbReference type="Pfam" id="PF14534">
    <property type="entry name" value="DUF4440"/>
    <property type="match status" value="1"/>
</dbReference>
<dbReference type="InterPro" id="IPR027843">
    <property type="entry name" value="DUF4440"/>
</dbReference>
<dbReference type="SUPFAM" id="SSF54427">
    <property type="entry name" value="NTF2-like"/>
    <property type="match status" value="1"/>
</dbReference>
<dbReference type="Gene3D" id="3.10.450.50">
    <property type="match status" value="1"/>
</dbReference>
<evidence type="ECO:0000313" key="3">
    <source>
        <dbReference type="EMBL" id="MDI3321194.1"/>
    </source>
</evidence>
<organism evidence="3 4">
    <name type="scientific">Pinibacter soli</name>
    <dbReference type="NCBI Taxonomy" id="3044211"/>
    <lineage>
        <taxon>Bacteria</taxon>
        <taxon>Pseudomonadati</taxon>
        <taxon>Bacteroidota</taxon>
        <taxon>Chitinophagia</taxon>
        <taxon>Chitinophagales</taxon>
        <taxon>Chitinophagaceae</taxon>
        <taxon>Pinibacter</taxon>
    </lineage>
</organism>
<protein>
    <submittedName>
        <fullName evidence="3">Nuclear transport factor 2 family protein</fullName>
    </submittedName>
</protein>